<dbReference type="GO" id="GO:0010112">
    <property type="term" value="P:regulation of systemic acquired resistance"/>
    <property type="evidence" value="ECO:0007669"/>
    <property type="project" value="InterPro"/>
</dbReference>
<evidence type="ECO:0000313" key="5">
    <source>
        <dbReference type="EMBL" id="WOK93028.1"/>
    </source>
</evidence>
<dbReference type="EMBL" id="CP136890">
    <property type="protein sequence ID" value="WOK93028.1"/>
    <property type="molecule type" value="Genomic_DNA"/>
</dbReference>
<sequence length="117" mass="13577">MQYMEKRSRGRGKRPCPSHTPPTPAPNVEGEDIEKKMEEFYSLLDSIRAMRDLIKTNKDKRRKTELKQPLWRPTFELEDFNETAAGKSVPCRKEEEGGNGKEEEDEENNHVDLSLSL</sequence>
<organism evidence="5 6">
    <name type="scientific">Canna indica</name>
    <name type="common">Indian-shot</name>
    <dbReference type="NCBI Taxonomy" id="4628"/>
    <lineage>
        <taxon>Eukaryota</taxon>
        <taxon>Viridiplantae</taxon>
        <taxon>Streptophyta</taxon>
        <taxon>Embryophyta</taxon>
        <taxon>Tracheophyta</taxon>
        <taxon>Spermatophyta</taxon>
        <taxon>Magnoliopsida</taxon>
        <taxon>Liliopsida</taxon>
        <taxon>Zingiberales</taxon>
        <taxon>Cannaceae</taxon>
        <taxon>Canna</taxon>
    </lineage>
</organism>
<evidence type="ECO:0000256" key="1">
    <source>
        <dbReference type="ARBA" id="ARBA00004123"/>
    </source>
</evidence>
<reference evidence="5 6" key="1">
    <citation type="submission" date="2023-10" db="EMBL/GenBank/DDBJ databases">
        <title>Chromosome-scale genome assembly provides insights into flower coloration mechanisms of Canna indica.</title>
        <authorList>
            <person name="Li C."/>
        </authorList>
    </citation>
    <scope>NUCLEOTIDE SEQUENCE [LARGE SCALE GENOMIC DNA]</scope>
    <source>
        <tissue evidence="5">Flower</tissue>
    </source>
</reference>
<dbReference type="PANTHER" id="PTHR33669">
    <property type="entry name" value="PROTEIN NEGATIVE REGULATOR OF RESISTANCE"/>
    <property type="match status" value="1"/>
</dbReference>
<evidence type="ECO:0000256" key="3">
    <source>
        <dbReference type="ARBA" id="ARBA00023242"/>
    </source>
</evidence>
<comment type="subcellular location">
    <subcellularLocation>
        <location evidence="1">Nucleus</location>
    </subcellularLocation>
</comment>
<evidence type="ECO:0000313" key="6">
    <source>
        <dbReference type="Proteomes" id="UP001327560"/>
    </source>
</evidence>
<dbReference type="AlphaFoldDB" id="A0AAQ3JPP5"/>
<comment type="similarity">
    <text evidence="2">Belongs to the NPR1-interactor family.</text>
</comment>
<evidence type="ECO:0000256" key="2">
    <source>
        <dbReference type="ARBA" id="ARBA00009937"/>
    </source>
</evidence>
<keyword evidence="3" id="KW-0539">Nucleus</keyword>
<protein>
    <submittedName>
        <fullName evidence="5">NRR repressor</fullName>
    </submittedName>
</protein>
<gene>
    <name evidence="5" type="ORF">Cni_G01721</name>
</gene>
<feature type="region of interest" description="Disordered" evidence="4">
    <location>
        <begin position="1"/>
        <end position="33"/>
    </location>
</feature>
<accession>A0AAQ3JPP5</accession>
<dbReference type="Proteomes" id="UP001327560">
    <property type="component" value="Chromosome 1"/>
</dbReference>
<keyword evidence="6" id="KW-1185">Reference proteome</keyword>
<dbReference type="InterPro" id="IPR031425">
    <property type="entry name" value="NPR1/NH1-interacting"/>
</dbReference>
<feature type="region of interest" description="Disordered" evidence="4">
    <location>
        <begin position="81"/>
        <end position="117"/>
    </location>
</feature>
<dbReference type="GO" id="GO:0005634">
    <property type="term" value="C:nucleus"/>
    <property type="evidence" value="ECO:0007669"/>
    <property type="project" value="UniProtKB-SubCell"/>
</dbReference>
<evidence type="ECO:0000256" key="4">
    <source>
        <dbReference type="SAM" id="MobiDB-lite"/>
    </source>
</evidence>
<name>A0AAQ3JPP5_9LILI</name>
<dbReference type="PANTHER" id="PTHR33669:SF14">
    <property type="entry name" value="NRR REPRESSOR HOMOLOG 3"/>
    <property type="match status" value="1"/>
</dbReference>
<feature type="compositionally biased region" description="Basic and acidic residues" evidence="4">
    <location>
        <begin position="91"/>
        <end position="101"/>
    </location>
</feature>
<dbReference type="Pfam" id="PF15699">
    <property type="entry name" value="NPR1_interact"/>
    <property type="match status" value="1"/>
</dbReference>
<proteinExistence type="inferred from homology"/>